<name>A0A2U8VV48_9HYPH</name>
<protein>
    <submittedName>
        <fullName evidence="2">Uncharacterized protein</fullName>
    </submittedName>
</protein>
<reference evidence="2 3" key="1">
    <citation type="submission" date="2018-05" db="EMBL/GenBank/DDBJ databases">
        <title>Complete Genome Sequence of Methylobacterium sp. 17Sr1-43.</title>
        <authorList>
            <person name="Srinivasan S."/>
        </authorList>
    </citation>
    <scope>NUCLEOTIDE SEQUENCE [LARGE SCALE GENOMIC DNA]</scope>
    <source>
        <strain evidence="2 3">17Sr1-43</strain>
    </source>
</reference>
<evidence type="ECO:0000313" key="3">
    <source>
        <dbReference type="Proteomes" id="UP000246058"/>
    </source>
</evidence>
<feature type="region of interest" description="Disordered" evidence="1">
    <location>
        <begin position="82"/>
        <end position="109"/>
    </location>
</feature>
<dbReference type="AlphaFoldDB" id="A0A2U8VV48"/>
<accession>A0A2U8VV48</accession>
<dbReference type="OrthoDB" id="10002596at2"/>
<dbReference type="EMBL" id="CP029551">
    <property type="protein sequence ID" value="AWN37674.1"/>
    <property type="molecule type" value="Genomic_DNA"/>
</dbReference>
<organism evidence="2 3">
    <name type="scientific">Methylobacterium radiodurans</name>
    <dbReference type="NCBI Taxonomy" id="2202828"/>
    <lineage>
        <taxon>Bacteria</taxon>
        <taxon>Pseudomonadati</taxon>
        <taxon>Pseudomonadota</taxon>
        <taxon>Alphaproteobacteria</taxon>
        <taxon>Hyphomicrobiales</taxon>
        <taxon>Methylobacteriaceae</taxon>
        <taxon>Methylobacterium</taxon>
    </lineage>
</organism>
<evidence type="ECO:0000313" key="2">
    <source>
        <dbReference type="EMBL" id="AWN37674.1"/>
    </source>
</evidence>
<dbReference type="KEGG" id="meti:DK427_19695"/>
<gene>
    <name evidence="2" type="ORF">DK427_19695</name>
</gene>
<evidence type="ECO:0000256" key="1">
    <source>
        <dbReference type="SAM" id="MobiDB-lite"/>
    </source>
</evidence>
<feature type="compositionally biased region" description="Polar residues" evidence="1">
    <location>
        <begin position="84"/>
        <end position="101"/>
    </location>
</feature>
<sequence length="109" mass="12248">MNEVIEALDTDYEKNPVSQRSVESRRQALNLIDIARLDRGAENRRTVEALFDEKVDDLIATVSTFLRERTAEARRNLEAAVNAQPETACTRSRSTPGTSLRSCGLPSRR</sequence>
<keyword evidence="3" id="KW-1185">Reference proteome</keyword>
<dbReference type="Proteomes" id="UP000246058">
    <property type="component" value="Chromosome"/>
</dbReference>
<proteinExistence type="predicted"/>